<organism evidence="1">
    <name type="scientific">Arundo donax</name>
    <name type="common">Giant reed</name>
    <name type="synonym">Donax arundinaceus</name>
    <dbReference type="NCBI Taxonomy" id="35708"/>
    <lineage>
        <taxon>Eukaryota</taxon>
        <taxon>Viridiplantae</taxon>
        <taxon>Streptophyta</taxon>
        <taxon>Embryophyta</taxon>
        <taxon>Tracheophyta</taxon>
        <taxon>Spermatophyta</taxon>
        <taxon>Magnoliopsida</taxon>
        <taxon>Liliopsida</taxon>
        <taxon>Poales</taxon>
        <taxon>Poaceae</taxon>
        <taxon>PACMAD clade</taxon>
        <taxon>Arundinoideae</taxon>
        <taxon>Arundineae</taxon>
        <taxon>Arundo</taxon>
    </lineage>
</organism>
<proteinExistence type="predicted"/>
<reference evidence="1" key="1">
    <citation type="submission" date="2014-09" db="EMBL/GenBank/DDBJ databases">
        <authorList>
            <person name="Magalhaes I.L.F."/>
            <person name="Oliveira U."/>
            <person name="Santos F.R."/>
            <person name="Vidigal T.H.D.A."/>
            <person name="Brescovit A.D."/>
            <person name="Santos A.J."/>
        </authorList>
    </citation>
    <scope>NUCLEOTIDE SEQUENCE</scope>
    <source>
        <tissue evidence="1">Shoot tissue taken approximately 20 cm above the soil surface</tissue>
    </source>
</reference>
<evidence type="ECO:0000313" key="1">
    <source>
        <dbReference type="EMBL" id="JAD56220.1"/>
    </source>
</evidence>
<dbReference type="AlphaFoldDB" id="A0A0A9B4Y3"/>
<accession>A0A0A9B4Y3</accession>
<protein>
    <submittedName>
        <fullName evidence="1">Uncharacterized protein</fullName>
    </submittedName>
</protein>
<name>A0A0A9B4Y3_ARUDO</name>
<sequence length="19" mass="2200">MRTATASSCRRRPRDLQPP</sequence>
<reference evidence="1" key="2">
    <citation type="journal article" date="2015" name="Data Brief">
        <title>Shoot transcriptome of the giant reed, Arundo donax.</title>
        <authorList>
            <person name="Barrero R.A."/>
            <person name="Guerrero F.D."/>
            <person name="Moolhuijzen P."/>
            <person name="Goolsby J.A."/>
            <person name="Tidwell J."/>
            <person name="Bellgard S.E."/>
            <person name="Bellgard M.I."/>
        </authorList>
    </citation>
    <scope>NUCLEOTIDE SEQUENCE</scope>
    <source>
        <tissue evidence="1">Shoot tissue taken approximately 20 cm above the soil surface</tissue>
    </source>
</reference>
<dbReference type="EMBL" id="GBRH01241675">
    <property type="protein sequence ID" value="JAD56220.1"/>
    <property type="molecule type" value="Transcribed_RNA"/>
</dbReference>